<dbReference type="HAMAP" id="MF_00258">
    <property type="entry name" value="Glu_racemase"/>
    <property type="match status" value="1"/>
</dbReference>
<dbReference type="GO" id="GO:0008881">
    <property type="term" value="F:glutamate racemase activity"/>
    <property type="evidence" value="ECO:0007669"/>
    <property type="project" value="UniProtKB-UniRule"/>
</dbReference>
<evidence type="ECO:0000256" key="8">
    <source>
        <dbReference type="HAMAP-Rule" id="MF_00258"/>
    </source>
</evidence>
<evidence type="ECO:0000256" key="2">
    <source>
        <dbReference type="ARBA" id="ARBA00013090"/>
    </source>
</evidence>
<dbReference type="PANTHER" id="PTHR21198:SF2">
    <property type="entry name" value="GLUTAMATE RACEMASE"/>
    <property type="match status" value="1"/>
</dbReference>
<dbReference type="Pfam" id="PF01177">
    <property type="entry name" value="Asp_Glu_race"/>
    <property type="match status" value="1"/>
</dbReference>
<sequence length="298" mass="30992">MTPTPPPDTPASAQPIGVFDSGVGGLSVLAELRQALPNEDFLYLADTAHVPYGSRSDEEIRDLTARAVAELCRRGVKAVVVACNTASAFSLTHLRARHALPIIGLVPAVKPAVKATKSGVVGVLATPGTGRGTLLRDVIREFAEPAGVRVLTAVSTALVPLVEAGKADSEEARATLREVLAPVAGAGADQLVLGCTHYPFLRASIEAEFGSTFTLVDSGAAVARHTRNVLAERGLLHTEAREGRVTYLVTGDPQAARPVFAALLSQPARSAPAHTGPESGHSETQLSGHAPRIEPAHT</sequence>
<feature type="binding site" evidence="8">
    <location>
        <begin position="84"/>
        <end position="85"/>
    </location>
    <ligand>
        <name>substrate</name>
    </ligand>
</feature>
<dbReference type="SUPFAM" id="SSF53681">
    <property type="entry name" value="Aspartate/glutamate racemase"/>
    <property type="match status" value="2"/>
</dbReference>
<evidence type="ECO:0000256" key="4">
    <source>
        <dbReference type="ARBA" id="ARBA00022984"/>
    </source>
</evidence>
<keyword evidence="11" id="KW-1185">Reference proteome</keyword>
<dbReference type="GO" id="GO:0008360">
    <property type="term" value="P:regulation of cell shape"/>
    <property type="evidence" value="ECO:0007669"/>
    <property type="project" value="UniProtKB-KW"/>
</dbReference>
<feature type="active site" description="Proton donor/acceptor" evidence="8">
    <location>
        <position position="195"/>
    </location>
</feature>
<dbReference type="Gene3D" id="3.40.50.1860">
    <property type="match status" value="2"/>
</dbReference>
<evidence type="ECO:0000256" key="3">
    <source>
        <dbReference type="ARBA" id="ARBA00022960"/>
    </source>
</evidence>
<comment type="similarity">
    <text evidence="8">Belongs to the aspartate/glutamate racemases family.</text>
</comment>
<evidence type="ECO:0000256" key="1">
    <source>
        <dbReference type="ARBA" id="ARBA00001602"/>
    </source>
</evidence>
<feature type="binding site" evidence="8">
    <location>
        <begin position="20"/>
        <end position="21"/>
    </location>
    <ligand>
        <name>substrate</name>
    </ligand>
</feature>
<gene>
    <name evidence="8" type="primary">murI</name>
    <name evidence="10" type="ORF">SAMN04488058_103119</name>
</gene>
<dbReference type="InterPro" id="IPR033134">
    <property type="entry name" value="Asp/Glu_racemase_AS_2"/>
</dbReference>
<dbReference type="InterPro" id="IPR004391">
    <property type="entry name" value="Glu_race"/>
</dbReference>
<dbReference type="InterPro" id="IPR015942">
    <property type="entry name" value="Asp/Glu/hydantoin_racemase"/>
</dbReference>
<dbReference type="PROSITE" id="PS00924">
    <property type="entry name" value="ASP_GLU_RACEMASE_2"/>
    <property type="match status" value="1"/>
</dbReference>
<evidence type="ECO:0000256" key="6">
    <source>
        <dbReference type="ARBA" id="ARBA00023316"/>
    </source>
</evidence>
<organism evidence="10 11">
    <name type="scientific">Deinococcus reticulitermitis</name>
    <dbReference type="NCBI Taxonomy" id="856736"/>
    <lineage>
        <taxon>Bacteria</taxon>
        <taxon>Thermotogati</taxon>
        <taxon>Deinococcota</taxon>
        <taxon>Deinococci</taxon>
        <taxon>Deinococcales</taxon>
        <taxon>Deinococcaceae</taxon>
        <taxon>Deinococcus</taxon>
    </lineage>
</organism>
<accession>A0A1H6VKE8</accession>
<evidence type="ECO:0000313" key="10">
    <source>
        <dbReference type="EMBL" id="SEJ02157.1"/>
    </source>
</evidence>
<dbReference type="FunFam" id="3.40.50.1860:FF:000002">
    <property type="entry name" value="Glutamate racemase"/>
    <property type="match status" value="1"/>
</dbReference>
<reference evidence="11" key="1">
    <citation type="submission" date="2016-10" db="EMBL/GenBank/DDBJ databases">
        <authorList>
            <person name="Varghese N."/>
            <person name="Submissions S."/>
        </authorList>
    </citation>
    <scope>NUCLEOTIDE SEQUENCE [LARGE SCALE GENOMIC DNA]</scope>
    <source>
        <strain evidence="11">CGMCC 1.10218</strain>
    </source>
</reference>
<dbReference type="InterPro" id="IPR018187">
    <property type="entry name" value="Asp/Glu_racemase_AS_1"/>
</dbReference>
<proteinExistence type="inferred from homology"/>
<dbReference type="NCBIfam" id="TIGR00067">
    <property type="entry name" value="glut_race"/>
    <property type="match status" value="1"/>
</dbReference>
<evidence type="ECO:0000256" key="5">
    <source>
        <dbReference type="ARBA" id="ARBA00023235"/>
    </source>
</evidence>
<name>A0A1H6VKE8_9DEIO</name>
<evidence type="ECO:0000256" key="9">
    <source>
        <dbReference type="SAM" id="MobiDB-lite"/>
    </source>
</evidence>
<comment type="pathway">
    <text evidence="8">Cell wall biogenesis; peptidoglycan biosynthesis.</text>
</comment>
<keyword evidence="4 8" id="KW-0573">Peptidoglycan synthesis</keyword>
<feature type="binding site" evidence="8">
    <location>
        <begin position="52"/>
        <end position="53"/>
    </location>
    <ligand>
        <name>substrate</name>
    </ligand>
</feature>
<dbReference type="EMBL" id="FNZA01000003">
    <property type="protein sequence ID" value="SEJ02157.1"/>
    <property type="molecule type" value="Genomic_DNA"/>
</dbReference>
<dbReference type="PANTHER" id="PTHR21198">
    <property type="entry name" value="GLUTAMATE RACEMASE"/>
    <property type="match status" value="1"/>
</dbReference>
<keyword evidence="6 8" id="KW-0961">Cell wall biogenesis/degradation</keyword>
<comment type="catalytic activity">
    <reaction evidence="1 8">
        <text>L-glutamate = D-glutamate</text>
        <dbReference type="Rhea" id="RHEA:12813"/>
        <dbReference type="ChEBI" id="CHEBI:29985"/>
        <dbReference type="ChEBI" id="CHEBI:29986"/>
        <dbReference type="EC" id="5.1.1.3"/>
    </reaction>
</comment>
<dbReference type="Proteomes" id="UP000199223">
    <property type="component" value="Unassembled WGS sequence"/>
</dbReference>
<feature type="active site" description="Proton donor/acceptor" evidence="8">
    <location>
        <position position="83"/>
    </location>
</feature>
<feature type="region of interest" description="Disordered" evidence="9">
    <location>
        <begin position="267"/>
        <end position="298"/>
    </location>
</feature>
<protein>
    <recommendedName>
        <fullName evidence="7 8">Glutamate racemase</fullName>
        <ecNumber evidence="2 8">5.1.1.3</ecNumber>
    </recommendedName>
</protein>
<dbReference type="InterPro" id="IPR001920">
    <property type="entry name" value="Asp/Glu_race"/>
</dbReference>
<dbReference type="STRING" id="856736.SAMN04488058_103119"/>
<dbReference type="AlphaFoldDB" id="A0A1H6VKE8"/>
<evidence type="ECO:0000313" key="11">
    <source>
        <dbReference type="Proteomes" id="UP000199223"/>
    </source>
</evidence>
<keyword evidence="3 8" id="KW-0133">Cell shape</keyword>
<dbReference type="RefSeq" id="WP_177183044.1">
    <property type="nucleotide sequence ID" value="NZ_FNZA01000003.1"/>
</dbReference>
<dbReference type="PROSITE" id="PS00923">
    <property type="entry name" value="ASP_GLU_RACEMASE_1"/>
    <property type="match status" value="1"/>
</dbReference>
<dbReference type="GO" id="GO:0009252">
    <property type="term" value="P:peptidoglycan biosynthetic process"/>
    <property type="evidence" value="ECO:0007669"/>
    <property type="project" value="UniProtKB-UniRule"/>
</dbReference>
<evidence type="ECO:0000256" key="7">
    <source>
        <dbReference type="ARBA" id="ARBA00070053"/>
    </source>
</evidence>
<dbReference type="GO" id="GO:0071555">
    <property type="term" value="P:cell wall organization"/>
    <property type="evidence" value="ECO:0007669"/>
    <property type="project" value="UniProtKB-KW"/>
</dbReference>
<dbReference type="UniPathway" id="UPA00219"/>
<keyword evidence="5 8" id="KW-0413">Isomerase</keyword>
<comment type="function">
    <text evidence="8">Provides the (R)-glutamate required for cell wall biosynthesis.</text>
</comment>
<feature type="binding site" evidence="8">
    <location>
        <begin position="196"/>
        <end position="197"/>
    </location>
    <ligand>
        <name>substrate</name>
    </ligand>
</feature>
<dbReference type="EC" id="5.1.1.3" evidence="2 8"/>